<dbReference type="PANTHER" id="PTHR12496">
    <property type="entry name" value="CGI-41 METHYLTRANSFERASE"/>
    <property type="match status" value="1"/>
</dbReference>
<reference evidence="3" key="1">
    <citation type="journal article" date="2020" name="Stud. Mycol.">
        <title>101 Dothideomycetes genomes: a test case for predicting lifestyles and emergence of pathogens.</title>
        <authorList>
            <person name="Haridas S."/>
            <person name="Albert R."/>
            <person name="Binder M."/>
            <person name="Bloem J."/>
            <person name="Labutti K."/>
            <person name="Salamov A."/>
            <person name="Andreopoulos B."/>
            <person name="Baker S."/>
            <person name="Barry K."/>
            <person name="Bills G."/>
            <person name="Bluhm B."/>
            <person name="Cannon C."/>
            <person name="Castanera R."/>
            <person name="Culley D."/>
            <person name="Daum C."/>
            <person name="Ezra D."/>
            <person name="Gonzalez J."/>
            <person name="Henrissat B."/>
            <person name="Kuo A."/>
            <person name="Liang C."/>
            <person name="Lipzen A."/>
            <person name="Lutzoni F."/>
            <person name="Magnuson J."/>
            <person name="Mondo S."/>
            <person name="Nolan M."/>
            <person name="Ohm R."/>
            <person name="Pangilinan J."/>
            <person name="Park H.-J."/>
            <person name="Ramirez L."/>
            <person name="Alfaro M."/>
            <person name="Sun H."/>
            <person name="Tritt A."/>
            <person name="Yoshinaga Y."/>
            <person name="Zwiers L.-H."/>
            <person name="Turgeon B."/>
            <person name="Goodwin S."/>
            <person name="Spatafora J."/>
            <person name="Crous P."/>
            <person name="Grigoriev I."/>
        </authorList>
    </citation>
    <scope>NUCLEOTIDE SEQUENCE</scope>
    <source>
        <strain evidence="3">CBS 119687</strain>
    </source>
</reference>
<evidence type="ECO:0000313" key="4">
    <source>
        <dbReference type="Proteomes" id="UP000799771"/>
    </source>
</evidence>
<feature type="compositionally biased region" description="Basic residues" evidence="1">
    <location>
        <begin position="744"/>
        <end position="754"/>
    </location>
</feature>
<feature type="region of interest" description="Disordered" evidence="1">
    <location>
        <begin position="714"/>
        <end position="757"/>
    </location>
</feature>
<protein>
    <recommendedName>
        <fullName evidence="2">C2H2-type domain-containing protein</fullName>
    </recommendedName>
</protein>
<dbReference type="InterPro" id="IPR052220">
    <property type="entry name" value="METTL25"/>
</dbReference>
<feature type="compositionally biased region" description="Low complexity" evidence="1">
    <location>
        <begin position="733"/>
        <end position="743"/>
    </location>
</feature>
<dbReference type="InterPro" id="IPR013087">
    <property type="entry name" value="Znf_C2H2_type"/>
</dbReference>
<dbReference type="GeneID" id="54413510"/>
<feature type="compositionally biased region" description="Polar residues" evidence="1">
    <location>
        <begin position="714"/>
        <end position="732"/>
    </location>
</feature>
<dbReference type="RefSeq" id="XP_033519680.1">
    <property type="nucleotide sequence ID" value="XM_033673078.1"/>
</dbReference>
<feature type="compositionally biased region" description="Polar residues" evidence="1">
    <location>
        <begin position="287"/>
        <end position="296"/>
    </location>
</feature>
<sequence length="1208" mass="135589">MGPDTALPLPAEFSNVNDYIESLLKFTTSSWLLQTLCGGVHILDFYTRTPDLYSAILPQSWRDWFEIRDIMDILDLLMREDLQQFDTREGENEHVWRDGPPPPEDLLQYIKDVRKHLLAREFPPRNSDLKPEPPAIARNIALGMKIKKVHEVDHFARYIDRLSAEIAASGKEPITHLVDFGSGQNYLGRALAAPPYSKHIVAVESKQHNIEGAKNMDILAKLVPKPLVMRNKKEYRAKTGKGKQGKKKDRSGMSTPSAVENPGISEEAHDHTECNEDGCPAVPVTNPPTSTQSGHDSSLPDPSPVAADILQDKPTTTDTPPIEQSKPSTTNLQIYTKGHGSVQYVEHIIKDGDLTPVIDQVLDVTRIPADTIPPTSSLTTTPSNLTAIPKPPNVNAMVISLHSCGNLVHHGLRSLILNPHIAAVAMVGCCYNLVTERLGPPTLKLPTLRPNHPRLHSTSTAHDPHGFPMSEHLATYPLPTSPQETGLRLNITARMMAVQAPYNWSHTDSSLFFTRHFYRALLQRIFLDRGLISPPHDAGVSANGHTSNLTWTPPDGLGPGLAPDGTPTPLTIGSLRKFAYSDFPSYVRAATAKIAAPNSFCAVDPVFVQEKMGGLGDEEVRGYERRFAHRKKELSVMWSLMAFSAGVVEAVVVVDRWLWLKEQGEVERAWVEAVFEYGYSPRNLVVVGIKKGDSLGYLPAWLRAYPRLHLPQLPKQTPRQAHSPTFVPTTAAPSTSHVSASRPSHSHPHSHLYHAHGNSPRTEIIPSTVGSFTRLRLARVSNTCVSSMPRTMLGAVRNHPWKKPLDWSLNTTNRGEPSVLFSRSVQAESTSTSVSCNPIPFFISLPVELQLRIIHFCDRATLFQLMHVSSGIRAEAAKLFWSQPDAWYRFEASWLLLGGFPGTNHYNFNFLPYVQRVEVVFEDVANLSCSWIPRLFGEPAVPPLSTEESILDFWQTLQYRLPAATHVVVNDVAVYREQQPLSRELELMLQMCPATLDVSASILRWLEAHDMVERHMHRLQGEVTSVTWWEEVCLAQTHQSILIPPKEFRGPVGAYQRALYTTCLHDYRFYATRFLLIEAHERHHFHQRCEPFNCDALDCNAQFRQPGEYTLHAIQTGHDEKGQGAVPPEEFKAQFKQHQESLARAQEQGGRIALNQIYTDRANKTLEQQQCADQTFLYQLQHDPLYAHGQPVAFCSTWALYYVYMMED</sequence>
<dbReference type="EMBL" id="ML977516">
    <property type="protein sequence ID" value="KAF2125288.1"/>
    <property type="molecule type" value="Genomic_DNA"/>
</dbReference>
<dbReference type="AlphaFoldDB" id="A0A6A6A3F3"/>
<dbReference type="PANTHER" id="PTHR12496:SF0">
    <property type="entry name" value="METHYLTRANSFERASE DOMAIN-CONTAINING PROTEIN"/>
    <property type="match status" value="1"/>
</dbReference>
<feature type="region of interest" description="Disordered" evidence="1">
    <location>
        <begin position="230"/>
        <end position="329"/>
    </location>
</feature>
<feature type="compositionally biased region" description="Basic residues" evidence="1">
    <location>
        <begin position="238"/>
        <end position="249"/>
    </location>
</feature>
<evidence type="ECO:0000256" key="1">
    <source>
        <dbReference type="SAM" id="MobiDB-lite"/>
    </source>
</evidence>
<accession>A0A6A6A3F3</accession>
<evidence type="ECO:0000313" key="3">
    <source>
        <dbReference type="EMBL" id="KAF2125288.1"/>
    </source>
</evidence>
<dbReference type="Pfam" id="PF13679">
    <property type="entry name" value="Methyltransf_32"/>
    <property type="match status" value="1"/>
</dbReference>
<dbReference type="Proteomes" id="UP000799771">
    <property type="component" value="Unassembled WGS sequence"/>
</dbReference>
<evidence type="ECO:0000259" key="2">
    <source>
        <dbReference type="PROSITE" id="PS00028"/>
    </source>
</evidence>
<dbReference type="PROSITE" id="PS00028">
    <property type="entry name" value="ZINC_FINGER_C2H2_1"/>
    <property type="match status" value="1"/>
</dbReference>
<gene>
    <name evidence="3" type="ORF">P153DRAFT_434383</name>
</gene>
<feature type="domain" description="C2H2-type" evidence="2">
    <location>
        <begin position="1094"/>
        <end position="1118"/>
    </location>
</feature>
<proteinExistence type="predicted"/>
<keyword evidence="4" id="KW-1185">Reference proteome</keyword>
<name>A0A6A6A3F3_9PLEO</name>
<dbReference type="OrthoDB" id="10258156at2759"/>
<organism evidence="3 4">
    <name type="scientific">Dothidotthia symphoricarpi CBS 119687</name>
    <dbReference type="NCBI Taxonomy" id="1392245"/>
    <lineage>
        <taxon>Eukaryota</taxon>
        <taxon>Fungi</taxon>
        <taxon>Dikarya</taxon>
        <taxon>Ascomycota</taxon>
        <taxon>Pezizomycotina</taxon>
        <taxon>Dothideomycetes</taxon>
        <taxon>Pleosporomycetidae</taxon>
        <taxon>Pleosporales</taxon>
        <taxon>Dothidotthiaceae</taxon>
        <taxon>Dothidotthia</taxon>
    </lineage>
</organism>
<dbReference type="InterPro" id="IPR025714">
    <property type="entry name" value="Methyltranfer_dom"/>
</dbReference>